<dbReference type="CDD" id="cd00037">
    <property type="entry name" value="CLECT"/>
    <property type="match status" value="1"/>
</dbReference>
<dbReference type="Proteomes" id="UP000887575">
    <property type="component" value="Unassembled WGS sequence"/>
</dbReference>
<dbReference type="Pfam" id="PF00059">
    <property type="entry name" value="Lectin_C"/>
    <property type="match status" value="1"/>
</dbReference>
<reference evidence="4" key="1">
    <citation type="submission" date="2024-02" db="UniProtKB">
        <authorList>
            <consortium name="WormBaseParasite"/>
        </authorList>
    </citation>
    <scope>IDENTIFICATION</scope>
</reference>
<organism evidence="3 4">
    <name type="scientific">Mesorhabditis belari</name>
    <dbReference type="NCBI Taxonomy" id="2138241"/>
    <lineage>
        <taxon>Eukaryota</taxon>
        <taxon>Metazoa</taxon>
        <taxon>Ecdysozoa</taxon>
        <taxon>Nematoda</taxon>
        <taxon>Chromadorea</taxon>
        <taxon>Rhabditida</taxon>
        <taxon>Rhabditina</taxon>
        <taxon>Rhabditomorpha</taxon>
        <taxon>Rhabditoidea</taxon>
        <taxon>Rhabditidae</taxon>
        <taxon>Mesorhabditinae</taxon>
        <taxon>Mesorhabditis</taxon>
    </lineage>
</organism>
<dbReference type="InterPro" id="IPR050976">
    <property type="entry name" value="Snaclec"/>
</dbReference>
<name>A0AAF3FKP2_9BILA</name>
<dbReference type="InterPro" id="IPR016186">
    <property type="entry name" value="C-type_lectin-like/link_sf"/>
</dbReference>
<dbReference type="PROSITE" id="PS50041">
    <property type="entry name" value="C_TYPE_LECTIN_2"/>
    <property type="match status" value="1"/>
</dbReference>
<evidence type="ECO:0000313" key="3">
    <source>
        <dbReference type="Proteomes" id="UP000887575"/>
    </source>
</evidence>
<dbReference type="WBParaSite" id="MBELARI_LOCUS7210">
    <property type="protein sequence ID" value="MBELARI_LOCUS7210"/>
    <property type="gene ID" value="MBELARI_LOCUS7210"/>
</dbReference>
<dbReference type="SMART" id="SM00034">
    <property type="entry name" value="CLECT"/>
    <property type="match status" value="1"/>
</dbReference>
<dbReference type="PANTHER" id="PTHR22991">
    <property type="entry name" value="PROTEIN CBG13490"/>
    <property type="match status" value="1"/>
</dbReference>
<evidence type="ECO:0000313" key="4">
    <source>
        <dbReference type="WBParaSite" id="MBELARI_LOCUS7210"/>
    </source>
</evidence>
<keyword evidence="3" id="KW-1185">Reference proteome</keyword>
<dbReference type="Gene3D" id="3.10.100.10">
    <property type="entry name" value="Mannose-Binding Protein A, subunit A"/>
    <property type="match status" value="1"/>
</dbReference>
<evidence type="ECO:0000259" key="2">
    <source>
        <dbReference type="PROSITE" id="PS50041"/>
    </source>
</evidence>
<accession>A0AAF3FKP2</accession>
<dbReference type="SUPFAM" id="SSF56436">
    <property type="entry name" value="C-type lectin-like"/>
    <property type="match status" value="1"/>
</dbReference>
<evidence type="ECO:0000256" key="1">
    <source>
        <dbReference type="ARBA" id="ARBA00023157"/>
    </source>
</evidence>
<proteinExistence type="predicted"/>
<protein>
    <recommendedName>
        <fullName evidence="2">C-type lectin domain-containing protein</fullName>
    </recommendedName>
</protein>
<dbReference type="InterPro" id="IPR001304">
    <property type="entry name" value="C-type_lectin-like"/>
</dbReference>
<keyword evidence="1" id="KW-1015">Disulfide bond</keyword>
<dbReference type="PANTHER" id="PTHR22991:SF44">
    <property type="entry name" value="C-TYPE LECTIN-RELATED"/>
    <property type="match status" value="1"/>
</dbReference>
<feature type="domain" description="C-type lectin" evidence="2">
    <location>
        <begin position="47"/>
        <end position="146"/>
    </location>
</feature>
<dbReference type="InterPro" id="IPR016187">
    <property type="entry name" value="CTDL_fold"/>
</dbReference>
<sequence length="229" mass="25956">MCLFPLFRCCNDVDQIKQRLNFNAKRYECMPNPLNKWSLATRTPDPYKGNSTLLSFTESRTRCNSFGGELISIHNAFQNGLLAQMQNDRGWLGAVRDRTDHPWFWMDQTPFDYQRFQSQAAGGYCAYLDSSDQLWKIVDCNSEAMYALCAAQPVDQTTQAPTVCQAGLCCKSGCTKYSAQPPFYLGAFLVGGRKIVDHYDCGYGCYPGAWLIAKPFTVDVFPYLVCKKR</sequence>
<dbReference type="AlphaFoldDB" id="A0AAF3FKP2"/>